<feature type="compositionally biased region" description="Low complexity" evidence="1">
    <location>
        <begin position="517"/>
        <end position="527"/>
    </location>
</feature>
<feature type="compositionally biased region" description="Gly residues" evidence="1">
    <location>
        <begin position="40"/>
        <end position="49"/>
    </location>
</feature>
<dbReference type="Pfam" id="PF06741">
    <property type="entry name" value="LsmAD"/>
    <property type="match status" value="1"/>
</dbReference>
<dbReference type="Proteomes" id="UP000193218">
    <property type="component" value="Unassembled WGS sequence"/>
</dbReference>
<feature type="compositionally biased region" description="Polar residues" evidence="1">
    <location>
        <begin position="253"/>
        <end position="279"/>
    </location>
</feature>
<dbReference type="InterPro" id="IPR009604">
    <property type="entry name" value="LsmAD_domain"/>
</dbReference>
<dbReference type="OrthoDB" id="2275718at2759"/>
<dbReference type="PANTHER" id="PTHR12854:SF7">
    <property type="entry name" value="ATAXIN-2 HOMOLOG"/>
    <property type="match status" value="1"/>
</dbReference>
<dbReference type="PANTHER" id="PTHR12854">
    <property type="entry name" value="ATAXIN 2-RELATED"/>
    <property type="match status" value="1"/>
</dbReference>
<dbReference type="InParanoid" id="A0A1Y1UND8"/>
<proteinExistence type="predicted"/>
<feature type="region of interest" description="Disordered" evidence="1">
    <location>
        <begin position="409"/>
        <end position="559"/>
    </location>
</feature>
<gene>
    <name evidence="3" type="ORF">BD324DRAFT_373826</name>
</gene>
<dbReference type="STRING" id="4999.A0A1Y1UND8"/>
<reference evidence="3 4" key="1">
    <citation type="submission" date="2017-03" db="EMBL/GenBank/DDBJ databases">
        <title>Widespread Adenine N6-methylation of Active Genes in Fungi.</title>
        <authorList>
            <consortium name="DOE Joint Genome Institute"/>
            <person name="Mondo S.J."/>
            <person name="Dannebaum R.O."/>
            <person name="Kuo R.C."/>
            <person name="Louie K.B."/>
            <person name="Bewick A.J."/>
            <person name="Labutti K."/>
            <person name="Haridas S."/>
            <person name="Kuo A."/>
            <person name="Salamov A."/>
            <person name="Ahrendt S.R."/>
            <person name="Lau R."/>
            <person name="Bowen B.P."/>
            <person name="Lipzen A."/>
            <person name="Sullivan W."/>
            <person name="Andreopoulos W.B."/>
            <person name="Clum A."/>
            <person name="Lindquist E."/>
            <person name="Daum C."/>
            <person name="Northen T.R."/>
            <person name="Ramamoorthy G."/>
            <person name="Schmitz R.J."/>
            <person name="Gryganskyi A."/>
            <person name="Culley D."/>
            <person name="Magnuson J."/>
            <person name="James T.Y."/>
            <person name="O'Malley M.A."/>
            <person name="Stajich J.E."/>
            <person name="Spatafora J.W."/>
            <person name="Visel A."/>
            <person name="Grigoriev I.V."/>
        </authorList>
    </citation>
    <scope>NUCLEOTIDE SEQUENCE [LARGE SCALE GENOMIC DNA]</scope>
    <source>
        <strain evidence="3 4">NRRL Y-17943</strain>
    </source>
</reference>
<feature type="compositionally biased region" description="Polar residues" evidence="1">
    <location>
        <begin position="331"/>
        <end position="340"/>
    </location>
</feature>
<feature type="compositionally biased region" description="Gly residues" evidence="1">
    <location>
        <begin position="9"/>
        <end position="28"/>
    </location>
</feature>
<dbReference type="FunCoup" id="A0A1Y1UND8">
    <property type="interactions" value="73"/>
</dbReference>
<feature type="region of interest" description="Disordered" evidence="1">
    <location>
        <begin position="691"/>
        <end position="767"/>
    </location>
</feature>
<comment type="caution">
    <text evidence="3">The sequence shown here is derived from an EMBL/GenBank/DDBJ whole genome shotgun (WGS) entry which is preliminary data.</text>
</comment>
<evidence type="ECO:0000259" key="2">
    <source>
        <dbReference type="SMART" id="SM01272"/>
    </source>
</evidence>
<dbReference type="AlphaFoldDB" id="A0A1Y1UND8"/>
<feature type="domain" description="LsmAD" evidence="2">
    <location>
        <begin position="162"/>
        <end position="234"/>
    </location>
</feature>
<dbReference type="RefSeq" id="XP_021872567.1">
    <property type="nucleotide sequence ID" value="XM_022012617.1"/>
</dbReference>
<feature type="compositionally biased region" description="Polar residues" evidence="1">
    <location>
        <begin position="728"/>
        <end position="741"/>
    </location>
</feature>
<dbReference type="InterPro" id="IPR045117">
    <property type="entry name" value="ATXN2-like"/>
</dbReference>
<protein>
    <recommendedName>
        <fullName evidence="2">LsmAD domain-containing protein</fullName>
    </recommendedName>
</protein>
<feature type="region of interest" description="Disordered" evidence="1">
    <location>
        <begin position="1"/>
        <end position="151"/>
    </location>
</feature>
<organism evidence="3 4">
    <name type="scientific">Kockovaella imperatae</name>
    <dbReference type="NCBI Taxonomy" id="4999"/>
    <lineage>
        <taxon>Eukaryota</taxon>
        <taxon>Fungi</taxon>
        <taxon>Dikarya</taxon>
        <taxon>Basidiomycota</taxon>
        <taxon>Agaricomycotina</taxon>
        <taxon>Tremellomycetes</taxon>
        <taxon>Tremellales</taxon>
        <taxon>Cuniculitremaceae</taxon>
        <taxon>Kockovaella</taxon>
    </lineage>
</organism>
<feature type="compositionally biased region" description="Low complexity" evidence="1">
    <location>
        <begin position="50"/>
        <end position="69"/>
    </location>
</feature>
<evidence type="ECO:0000313" key="3">
    <source>
        <dbReference type="EMBL" id="ORX38645.1"/>
    </source>
</evidence>
<feature type="compositionally biased region" description="Basic and acidic residues" evidence="1">
    <location>
        <begin position="208"/>
        <end position="228"/>
    </location>
</feature>
<dbReference type="GO" id="GO:0034063">
    <property type="term" value="P:stress granule assembly"/>
    <property type="evidence" value="ECO:0007669"/>
    <property type="project" value="TreeGrafter"/>
</dbReference>
<feature type="compositionally biased region" description="Polar residues" evidence="1">
    <location>
        <begin position="119"/>
        <end position="130"/>
    </location>
</feature>
<name>A0A1Y1UND8_9TREE</name>
<feature type="compositionally biased region" description="Pro residues" evidence="1">
    <location>
        <begin position="452"/>
        <end position="465"/>
    </location>
</feature>
<feature type="compositionally biased region" description="Polar residues" evidence="1">
    <location>
        <begin position="425"/>
        <end position="443"/>
    </location>
</feature>
<feature type="compositionally biased region" description="Low complexity" evidence="1">
    <location>
        <begin position="478"/>
        <end position="492"/>
    </location>
</feature>
<accession>A0A1Y1UND8</accession>
<evidence type="ECO:0000256" key="1">
    <source>
        <dbReference type="SAM" id="MobiDB-lite"/>
    </source>
</evidence>
<feature type="compositionally biased region" description="Basic and acidic residues" evidence="1">
    <location>
        <begin position="75"/>
        <end position="87"/>
    </location>
</feature>
<keyword evidence="4" id="KW-1185">Reference proteome</keyword>
<sequence>MSSMRGRGRSGGGAPGGPGVAGRGGGPVSGEAGNIRRGSWRGGPPGSGGSHASSRGASPALAGASPAPRQSINDHMNEMGKVGDKAKPQPKGFATDTDISGTSSPGAQRELKPWIGDEATSQATPNSNGKANGGPGRDAETFGSSGGSNIPWDQFETNARLFGTKTSYQEELYTTKLNRGGADYKKREKEADRLANEILGQTSANVHVAEERNHTGLEDDSKGEEEKYSGVQRNPNAYVPPAARKSGAPIPTRPSQPGTNTAKVNGSHAQTALSPSAQNAPLPMAKTPSSQGMTVPQPPVRGTSGDVPASEKAPTDARRAVSPQPKASEPVESQDNQSKPTVVDQFRQFVGTERERVEAKKQTMIKLDRERTLADFKKFQTNFKVPLPMPKDILPLLSKDEEKQKTIEANAASNLESVKARKTSTDATASIKSPPSGSGSRKISIQIAEIPPFKPKQPPPPPPQVTLPESARNDIPQSTSPTPSATSHASNTIQPKLNPKASAFVFKPNPSAAAFKPGQPSSSLSPASIPPQPAIAGPSAYKNPFFREPPQIPKSINPRDDFNPWKHDAPVAAASSIQPQWPYTGRKYGSGIMNHPLQPMHVGVFEEDPTSPQSGPPMPMPGMPPNFSPYGYRFGPGMPPQQIPGQMHSNPMFSPGPGFNHLQGGPIPHVHMAGGQPQPNVPMYFQNGMPQNPQHFIPPQHMPYNPNTPTRPGPGGPSPNGMNAPMYFSSNLPTPQQTPQMHHNILQPPPPHAQFSTSPIPHPQMPQ</sequence>
<dbReference type="GO" id="GO:0010494">
    <property type="term" value="C:cytoplasmic stress granule"/>
    <property type="evidence" value="ECO:0007669"/>
    <property type="project" value="TreeGrafter"/>
</dbReference>
<dbReference type="GeneID" id="33554425"/>
<evidence type="ECO:0000313" key="4">
    <source>
        <dbReference type="Proteomes" id="UP000193218"/>
    </source>
</evidence>
<dbReference type="EMBL" id="NBSH01000004">
    <property type="protein sequence ID" value="ORX38645.1"/>
    <property type="molecule type" value="Genomic_DNA"/>
</dbReference>
<dbReference type="GO" id="GO:0003729">
    <property type="term" value="F:mRNA binding"/>
    <property type="evidence" value="ECO:0007669"/>
    <property type="project" value="TreeGrafter"/>
</dbReference>
<feature type="compositionally biased region" description="Polar residues" evidence="1">
    <location>
        <begin position="97"/>
        <end position="106"/>
    </location>
</feature>
<dbReference type="SMART" id="SM01272">
    <property type="entry name" value="LsmAD"/>
    <property type="match status" value="1"/>
</dbReference>
<feature type="region of interest" description="Disordered" evidence="1">
    <location>
        <begin position="197"/>
        <end position="343"/>
    </location>
</feature>